<feature type="region of interest" description="Disordered" evidence="1">
    <location>
        <begin position="226"/>
        <end position="325"/>
    </location>
</feature>
<keyword evidence="2" id="KW-0472">Membrane</keyword>
<reference evidence="3 4" key="1">
    <citation type="submission" date="2020-03" db="EMBL/GenBank/DDBJ databases">
        <title>Bradyrhizobium diversity isolated from nodules of Muelleranthus trifoliolatus.</title>
        <authorList>
            <person name="Klepa M."/>
            <person name="Helene L."/>
            <person name="Hungria M."/>
        </authorList>
    </citation>
    <scope>NUCLEOTIDE SEQUENCE [LARGE SCALE GENOMIC DNA]</scope>
    <source>
        <strain evidence="3 4">WSM 1744</strain>
    </source>
</reference>
<protein>
    <submittedName>
        <fullName evidence="3">Uncharacterized protein</fullName>
    </submittedName>
</protein>
<feature type="compositionally biased region" description="Pro residues" evidence="1">
    <location>
        <begin position="256"/>
        <end position="272"/>
    </location>
</feature>
<dbReference type="Proteomes" id="UP000528734">
    <property type="component" value="Unassembled WGS sequence"/>
</dbReference>
<dbReference type="AlphaFoldDB" id="A0A7Y4H7T6"/>
<evidence type="ECO:0000313" key="3">
    <source>
        <dbReference type="EMBL" id="NOJ49255.1"/>
    </source>
</evidence>
<keyword evidence="4" id="KW-1185">Reference proteome</keyword>
<feature type="compositionally biased region" description="Polar residues" evidence="1">
    <location>
        <begin position="239"/>
        <end position="248"/>
    </location>
</feature>
<evidence type="ECO:0000256" key="1">
    <source>
        <dbReference type="SAM" id="MobiDB-lite"/>
    </source>
</evidence>
<feature type="transmembrane region" description="Helical" evidence="2">
    <location>
        <begin position="20"/>
        <end position="39"/>
    </location>
</feature>
<keyword evidence="2" id="KW-1133">Transmembrane helix</keyword>
<proteinExistence type="predicted"/>
<keyword evidence="2" id="KW-0812">Transmembrane</keyword>
<name>A0A7Y4H7T6_9BRAD</name>
<comment type="caution">
    <text evidence="3">The sequence shown here is derived from an EMBL/GenBank/DDBJ whole genome shotgun (WGS) entry which is preliminary data.</text>
</comment>
<feature type="transmembrane region" description="Helical" evidence="2">
    <location>
        <begin position="46"/>
        <end position="66"/>
    </location>
</feature>
<accession>A0A7Y4H7T6</accession>
<dbReference type="EMBL" id="JAAVLW010000007">
    <property type="protein sequence ID" value="NOJ49255.1"/>
    <property type="molecule type" value="Genomic_DNA"/>
</dbReference>
<feature type="compositionally biased region" description="Low complexity" evidence="1">
    <location>
        <begin position="289"/>
        <end position="308"/>
    </location>
</feature>
<evidence type="ECO:0000256" key="2">
    <source>
        <dbReference type="SAM" id="Phobius"/>
    </source>
</evidence>
<sequence>MNWAWAASLDQIWRSPNLPLYLTLATAGFVGIVVLITLLRSERSVANGVLALITLLAVGIAGAVTFRGFGTASVPQPVEVRPVQAATAPLPQLSCIDELAGDAVLAACEKALFGSAESVAAAVAYAASQITLLTSLGDVATANKGAGSDLLALRRAVERDRYGLMAYVLTVRDRCTPSSCRAFRSLTETRQIASNMEERVYESLIMRYASSWNAPAQTANGLMAALPPSVPTGKPTNAEFPTSASTPAVSIMTPEPSKPPAAAAPPPAPAAPRPATAATPAAPAPAPSPAVAAAKKSSPAPKRPSTAPVQLAPSASGAATSDNEQ</sequence>
<organism evidence="3 4">
    <name type="scientific">Bradyrhizobium archetypum</name>
    <dbReference type="NCBI Taxonomy" id="2721160"/>
    <lineage>
        <taxon>Bacteria</taxon>
        <taxon>Pseudomonadati</taxon>
        <taxon>Pseudomonadota</taxon>
        <taxon>Alphaproteobacteria</taxon>
        <taxon>Hyphomicrobiales</taxon>
        <taxon>Nitrobacteraceae</taxon>
        <taxon>Bradyrhizobium</taxon>
    </lineage>
</organism>
<gene>
    <name evidence="3" type="ORF">HCN50_23905</name>
</gene>
<dbReference type="RefSeq" id="WP_171712331.1">
    <property type="nucleotide sequence ID" value="NZ_JAAVLW010000007.1"/>
</dbReference>
<evidence type="ECO:0000313" key="4">
    <source>
        <dbReference type="Proteomes" id="UP000528734"/>
    </source>
</evidence>